<dbReference type="Pfam" id="PF08031">
    <property type="entry name" value="BBE"/>
    <property type="match status" value="1"/>
</dbReference>
<dbReference type="InterPro" id="IPR006094">
    <property type="entry name" value="Oxid_FAD_bind_N"/>
</dbReference>
<evidence type="ECO:0000313" key="8">
    <source>
        <dbReference type="Proteomes" id="UP000559256"/>
    </source>
</evidence>
<dbReference type="OrthoDB" id="2151789at2759"/>
<dbReference type="PANTHER" id="PTHR42973">
    <property type="entry name" value="BINDING OXIDOREDUCTASE, PUTATIVE (AFU_ORTHOLOGUE AFUA_1G17690)-RELATED"/>
    <property type="match status" value="1"/>
</dbReference>
<accession>A0A8H5GN15</accession>
<evidence type="ECO:0000256" key="5">
    <source>
        <dbReference type="SAM" id="SignalP"/>
    </source>
</evidence>
<dbReference type="PROSITE" id="PS51387">
    <property type="entry name" value="FAD_PCMH"/>
    <property type="match status" value="1"/>
</dbReference>
<evidence type="ECO:0000256" key="1">
    <source>
        <dbReference type="ARBA" id="ARBA00005466"/>
    </source>
</evidence>
<comment type="similarity">
    <text evidence="1">Belongs to the oxygen-dependent FAD-linked oxidoreductase family.</text>
</comment>
<dbReference type="InterPro" id="IPR036318">
    <property type="entry name" value="FAD-bd_PCMH-like_sf"/>
</dbReference>
<dbReference type="Proteomes" id="UP000559256">
    <property type="component" value="Unassembled WGS sequence"/>
</dbReference>
<organism evidence="7 8">
    <name type="scientific">Tetrapyrgos nigripes</name>
    <dbReference type="NCBI Taxonomy" id="182062"/>
    <lineage>
        <taxon>Eukaryota</taxon>
        <taxon>Fungi</taxon>
        <taxon>Dikarya</taxon>
        <taxon>Basidiomycota</taxon>
        <taxon>Agaricomycotina</taxon>
        <taxon>Agaricomycetes</taxon>
        <taxon>Agaricomycetidae</taxon>
        <taxon>Agaricales</taxon>
        <taxon>Marasmiineae</taxon>
        <taxon>Marasmiaceae</taxon>
        <taxon>Tetrapyrgos</taxon>
    </lineage>
</organism>
<proteinExistence type="inferred from homology"/>
<dbReference type="AlphaFoldDB" id="A0A8H5GN15"/>
<evidence type="ECO:0000313" key="7">
    <source>
        <dbReference type="EMBL" id="KAF5368007.1"/>
    </source>
</evidence>
<keyword evidence="4" id="KW-0560">Oxidoreductase</keyword>
<sequence length="491" mass="52692">MMLKHPNLALLSLAFSAIATSRAQEDPATKACQLLAETLPGLVFFPGTSNYTSDNFHYGASSTQNSTCTVEPSTNDDVSAILKIVGREDVRSPFAVKGAGHTSNVGFSSTTGVMVSLVKFDQITVNDASTTVTVGPGATWDQVYVKLEPLNLTVVGGRIPGVGVGGLLLGGGYSWFTDQFGLAVDNVVSYDLVLPNGTLVQVTDYSQPDLSFALKGGYNNFGIVTAFTLKSHPINGIWGGTLSFSANDSEQVFSAVERFSMNNSDPKAALILTYVNVVGLGPLLVADVIYGEPVEQPPAAFEEILSLPLEGNTAKSRTLTDFTLEEFTVLLSPQIGYTQHVIPTLHYTVPILRAMKTQVDAALAKAIADGRSVASVGMNCEPYINDFAHSVDSAYPHSPSRPVTPGNPLSFYNDVSDRDYFEQLMRGMSEAIQAVTIQEGQGRRDDIHYPNYALGDTPVELIYGENLPRLREIKGRVDPEDVMGLSGGFKV</sequence>
<dbReference type="InterPro" id="IPR012951">
    <property type="entry name" value="BBE"/>
</dbReference>
<dbReference type="InterPro" id="IPR050416">
    <property type="entry name" value="FAD-linked_Oxidoreductase"/>
</dbReference>
<dbReference type="Gene3D" id="3.30.465.10">
    <property type="match status" value="1"/>
</dbReference>
<evidence type="ECO:0000256" key="4">
    <source>
        <dbReference type="ARBA" id="ARBA00023002"/>
    </source>
</evidence>
<name>A0A8H5GN15_9AGAR</name>
<dbReference type="SUPFAM" id="SSF56176">
    <property type="entry name" value="FAD-binding/transporter-associated domain-like"/>
    <property type="match status" value="1"/>
</dbReference>
<comment type="caution">
    <text evidence="7">The sequence shown here is derived from an EMBL/GenBank/DDBJ whole genome shotgun (WGS) entry which is preliminary data.</text>
</comment>
<keyword evidence="5" id="KW-0732">Signal</keyword>
<feature type="chain" id="PRO_5034690156" description="FAD-binding PCMH-type domain-containing protein" evidence="5">
    <location>
        <begin position="24"/>
        <end position="491"/>
    </location>
</feature>
<keyword evidence="2" id="KW-0285">Flavoprotein</keyword>
<feature type="signal peptide" evidence="5">
    <location>
        <begin position="1"/>
        <end position="23"/>
    </location>
</feature>
<evidence type="ECO:0000256" key="3">
    <source>
        <dbReference type="ARBA" id="ARBA00022827"/>
    </source>
</evidence>
<evidence type="ECO:0000256" key="2">
    <source>
        <dbReference type="ARBA" id="ARBA00022630"/>
    </source>
</evidence>
<dbReference type="PANTHER" id="PTHR42973:SF13">
    <property type="entry name" value="FAD-BINDING PCMH-TYPE DOMAIN-CONTAINING PROTEIN"/>
    <property type="match status" value="1"/>
</dbReference>
<dbReference type="Pfam" id="PF01565">
    <property type="entry name" value="FAD_binding_4"/>
    <property type="match status" value="1"/>
</dbReference>
<dbReference type="EMBL" id="JAACJM010000017">
    <property type="protein sequence ID" value="KAF5368007.1"/>
    <property type="molecule type" value="Genomic_DNA"/>
</dbReference>
<dbReference type="InterPro" id="IPR016169">
    <property type="entry name" value="FAD-bd_PCMH_sub2"/>
</dbReference>
<keyword evidence="8" id="KW-1185">Reference proteome</keyword>
<keyword evidence="3" id="KW-0274">FAD</keyword>
<reference evidence="7 8" key="1">
    <citation type="journal article" date="2020" name="ISME J.">
        <title>Uncovering the hidden diversity of litter-decomposition mechanisms in mushroom-forming fungi.</title>
        <authorList>
            <person name="Floudas D."/>
            <person name="Bentzer J."/>
            <person name="Ahren D."/>
            <person name="Johansson T."/>
            <person name="Persson P."/>
            <person name="Tunlid A."/>
        </authorList>
    </citation>
    <scope>NUCLEOTIDE SEQUENCE [LARGE SCALE GENOMIC DNA]</scope>
    <source>
        <strain evidence="7 8">CBS 291.85</strain>
    </source>
</reference>
<feature type="domain" description="FAD-binding PCMH-type" evidence="6">
    <location>
        <begin position="62"/>
        <end position="234"/>
    </location>
</feature>
<gene>
    <name evidence="7" type="ORF">D9758_004403</name>
</gene>
<dbReference type="GO" id="GO:0016491">
    <property type="term" value="F:oxidoreductase activity"/>
    <property type="evidence" value="ECO:0007669"/>
    <property type="project" value="UniProtKB-KW"/>
</dbReference>
<dbReference type="GO" id="GO:0071949">
    <property type="term" value="F:FAD binding"/>
    <property type="evidence" value="ECO:0007669"/>
    <property type="project" value="InterPro"/>
</dbReference>
<evidence type="ECO:0000259" key="6">
    <source>
        <dbReference type="PROSITE" id="PS51387"/>
    </source>
</evidence>
<protein>
    <recommendedName>
        <fullName evidence="6">FAD-binding PCMH-type domain-containing protein</fullName>
    </recommendedName>
</protein>
<dbReference type="InterPro" id="IPR016166">
    <property type="entry name" value="FAD-bd_PCMH"/>
</dbReference>